<gene>
    <name evidence="2" type="ORF">NA56DRAFT_710264</name>
</gene>
<accession>A0A2J6PLX6</accession>
<evidence type="ECO:0000256" key="1">
    <source>
        <dbReference type="SAM" id="MobiDB-lite"/>
    </source>
</evidence>
<name>A0A2J6PLX6_9HELO</name>
<evidence type="ECO:0000313" key="2">
    <source>
        <dbReference type="EMBL" id="PMD15048.1"/>
    </source>
</evidence>
<dbReference type="AlphaFoldDB" id="A0A2J6PLX6"/>
<reference evidence="2 3" key="1">
    <citation type="submission" date="2016-05" db="EMBL/GenBank/DDBJ databases">
        <title>A degradative enzymes factory behind the ericoid mycorrhizal symbiosis.</title>
        <authorList>
            <consortium name="DOE Joint Genome Institute"/>
            <person name="Martino E."/>
            <person name="Morin E."/>
            <person name="Grelet G."/>
            <person name="Kuo A."/>
            <person name="Kohler A."/>
            <person name="Daghino S."/>
            <person name="Barry K."/>
            <person name="Choi C."/>
            <person name="Cichocki N."/>
            <person name="Clum A."/>
            <person name="Copeland A."/>
            <person name="Hainaut M."/>
            <person name="Haridas S."/>
            <person name="Labutti K."/>
            <person name="Lindquist E."/>
            <person name="Lipzen A."/>
            <person name="Khouja H.-R."/>
            <person name="Murat C."/>
            <person name="Ohm R."/>
            <person name="Olson A."/>
            <person name="Spatafora J."/>
            <person name="Veneault-Fourrey C."/>
            <person name="Henrissat B."/>
            <person name="Grigoriev I."/>
            <person name="Martin F."/>
            <person name="Perotto S."/>
        </authorList>
    </citation>
    <scope>NUCLEOTIDE SEQUENCE [LARGE SCALE GENOMIC DNA]</scope>
    <source>
        <strain evidence="2 3">UAMH 7357</strain>
    </source>
</reference>
<proteinExistence type="predicted"/>
<dbReference type="EMBL" id="KZ613516">
    <property type="protein sequence ID" value="PMD15048.1"/>
    <property type="molecule type" value="Genomic_DNA"/>
</dbReference>
<evidence type="ECO:0000313" key="3">
    <source>
        <dbReference type="Proteomes" id="UP000235672"/>
    </source>
</evidence>
<protein>
    <submittedName>
        <fullName evidence="2">Uncharacterized protein</fullName>
    </submittedName>
</protein>
<sequence length="149" mass="16911">MVRDSAAAGNESIQSNEVSWDRSTINIEISSPFKCVLHKSGRPALVERWLPEYAPRCKPLQGPAAGFKIGSVTEAGRMNSRVRQDGWLAGEDGNHGDSWKRRDESGMWDDAEDVREADWRWLLERKDDFVDLVERQAILLSQSHFLLSL</sequence>
<feature type="compositionally biased region" description="Basic and acidic residues" evidence="1">
    <location>
        <begin position="92"/>
        <end position="105"/>
    </location>
</feature>
<keyword evidence="3" id="KW-1185">Reference proteome</keyword>
<organism evidence="2 3">
    <name type="scientific">Hyaloscypha hepaticicola</name>
    <dbReference type="NCBI Taxonomy" id="2082293"/>
    <lineage>
        <taxon>Eukaryota</taxon>
        <taxon>Fungi</taxon>
        <taxon>Dikarya</taxon>
        <taxon>Ascomycota</taxon>
        <taxon>Pezizomycotina</taxon>
        <taxon>Leotiomycetes</taxon>
        <taxon>Helotiales</taxon>
        <taxon>Hyaloscyphaceae</taxon>
        <taxon>Hyaloscypha</taxon>
    </lineage>
</organism>
<dbReference type="Proteomes" id="UP000235672">
    <property type="component" value="Unassembled WGS sequence"/>
</dbReference>
<feature type="region of interest" description="Disordered" evidence="1">
    <location>
        <begin position="83"/>
        <end position="107"/>
    </location>
</feature>